<organism evidence="2 3">
    <name type="scientific">Madurella mycetomatis</name>
    <dbReference type="NCBI Taxonomy" id="100816"/>
    <lineage>
        <taxon>Eukaryota</taxon>
        <taxon>Fungi</taxon>
        <taxon>Dikarya</taxon>
        <taxon>Ascomycota</taxon>
        <taxon>Pezizomycotina</taxon>
        <taxon>Sordariomycetes</taxon>
        <taxon>Sordariomycetidae</taxon>
        <taxon>Sordariales</taxon>
        <taxon>Sordariales incertae sedis</taxon>
        <taxon>Madurella</taxon>
    </lineage>
</organism>
<feature type="chain" id="PRO_5008043513" evidence="1">
    <location>
        <begin position="21"/>
        <end position="80"/>
    </location>
</feature>
<evidence type="ECO:0000313" key="2">
    <source>
        <dbReference type="EMBL" id="KXX77166.1"/>
    </source>
</evidence>
<keyword evidence="3" id="KW-1185">Reference proteome</keyword>
<dbReference type="AlphaFoldDB" id="A0A175W0C7"/>
<dbReference type="VEuPathDB" id="FungiDB:MMYC01_206582"/>
<accession>A0A175W0C7</accession>
<dbReference type="OrthoDB" id="2910287at2759"/>
<feature type="signal peptide" evidence="1">
    <location>
        <begin position="1"/>
        <end position="20"/>
    </location>
</feature>
<dbReference type="Proteomes" id="UP000078237">
    <property type="component" value="Unassembled WGS sequence"/>
</dbReference>
<protein>
    <submittedName>
        <fullName evidence="2">Uncharacterized protein</fullName>
    </submittedName>
</protein>
<comment type="caution">
    <text evidence="2">The sequence shown here is derived from an EMBL/GenBank/DDBJ whole genome shotgun (WGS) entry which is preliminary data.</text>
</comment>
<sequence>MLLAATAFSILLAYATRVSSAPLERREPGGVLICTEANGEGICDYSVYEFETCHNLPPPLSKNAATFAPDEGPFYCYPRL</sequence>
<proteinExistence type="predicted"/>
<evidence type="ECO:0000256" key="1">
    <source>
        <dbReference type="SAM" id="SignalP"/>
    </source>
</evidence>
<reference evidence="2 3" key="1">
    <citation type="journal article" date="2016" name="Genome Announc.">
        <title>Genome Sequence of Madurella mycetomatis mm55, Isolated from a Human Mycetoma Case in Sudan.</title>
        <authorList>
            <person name="Smit S."/>
            <person name="Derks M.F."/>
            <person name="Bervoets S."/>
            <person name="Fahal A."/>
            <person name="van Leeuwen W."/>
            <person name="van Belkum A."/>
            <person name="van de Sande W.W."/>
        </authorList>
    </citation>
    <scope>NUCLEOTIDE SEQUENCE [LARGE SCALE GENOMIC DNA]</scope>
    <source>
        <strain evidence="3">mm55</strain>
    </source>
</reference>
<evidence type="ECO:0000313" key="3">
    <source>
        <dbReference type="Proteomes" id="UP000078237"/>
    </source>
</evidence>
<gene>
    <name evidence="2" type="ORF">MMYC01_206582</name>
</gene>
<dbReference type="EMBL" id="LCTW02000174">
    <property type="protein sequence ID" value="KXX77166.1"/>
    <property type="molecule type" value="Genomic_DNA"/>
</dbReference>
<name>A0A175W0C7_9PEZI</name>
<keyword evidence="1" id="KW-0732">Signal</keyword>